<reference evidence="16" key="2">
    <citation type="submission" date="2025-08" db="UniProtKB">
        <authorList>
            <consortium name="Ensembl"/>
        </authorList>
    </citation>
    <scope>IDENTIFICATION</scope>
</reference>
<keyword evidence="8" id="KW-0472">Membrane</keyword>
<evidence type="ECO:0008006" key="18">
    <source>
        <dbReference type="Google" id="ProtNLM"/>
    </source>
</evidence>
<feature type="disulfide bond" evidence="12">
    <location>
        <begin position="335"/>
        <end position="340"/>
    </location>
</feature>
<keyword evidence="17" id="KW-1185">Reference proteome</keyword>
<dbReference type="InterPro" id="IPR000742">
    <property type="entry name" value="EGF"/>
</dbReference>
<dbReference type="GO" id="GO:0046872">
    <property type="term" value="F:metal ion binding"/>
    <property type="evidence" value="ECO:0007669"/>
    <property type="project" value="UniProtKB-KW"/>
</dbReference>
<reference evidence="16" key="3">
    <citation type="submission" date="2025-09" db="UniProtKB">
        <authorList>
            <consortium name="Ensembl"/>
        </authorList>
    </citation>
    <scope>IDENTIFICATION</scope>
</reference>
<dbReference type="PROSITE" id="PS50215">
    <property type="entry name" value="ADAM_MEPRO"/>
    <property type="match status" value="1"/>
</dbReference>
<feature type="disulfide bond" evidence="10">
    <location>
        <begin position="437"/>
        <end position="457"/>
    </location>
</feature>
<feature type="disulfide bond" evidence="11">
    <location>
        <begin position="602"/>
        <end position="612"/>
    </location>
</feature>
<dbReference type="Pfam" id="PF08516">
    <property type="entry name" value="ADAM_CR"/>
    <property type="match status" value="1"/>
</dbReference>
<evidence type="ECO:0000256" key="11">
    <source>
        <dbReference type="PROSITE-ProRule" id="PRU00076"/>
    </source>
</evidence>
<dbReference type="Pfam" id="PF01562">
    <property type="entry name" value="Pep_M12B_propep"/>
    <property type="match status" value="1"/>
</dbReference>
<dbReference type="CDD" id="cd04269">
    <property type="entry name" value="ZnMc_adamalysin_II_like"/>
    <property type="match status" value="1"/>
</dbReference>
<dbReference type="SMART" id="SM00050">
    <property type="entry name" value="DISIN"/>
    <property type="match status" value="1"/>
</dbReference>
<keyword evidence="9 11" id="KW-1015">Disulfide bond</keyword>
<dbReference type="Gene3D" id="3.40.390.10">
    <property type="entry name" value="Collagenase (Catalytic Domain)"/>
    <property type="match status" value="1"/>
</dbReference>
<protein>
    <recommendedName>
        <fullName evidence="18">ADAM metallopeptidase domain 28</fullName>
    </recommendedName>
</protein>
<feature type="domain" description="Disintegrin" evidence="14">
    <location>
        <begin position="386"/>
        <end position="465"/>
    </location>
</feature>
<dbReference type="Pfam" id="PF00200">
    <property type="entry name" value="Disintegrin"/>
    <property type="match status" value="1"/>
</dbReference>
<feature type="disulfide bond" evidence="12">
    <location>
        <begin position="333"/>
        <end position="357"/>
    </location>
</feature>
<keyword evidence="5" id="KW-0378">Hydrolase</keyword>
<sequence>MVLGILFDPQVLESTTQTISLLLSRCSPRKHSTKPSHFPVSKSIQHLGVKVYDVVQPIRLHDLHKRQVEVKWPEMKPFVASLMPVFPDHFPLAFRGLLTKDYSETRYTENGTRVTTTPEDLDHCYYQGHIANDSESMASISTCDGLRGFFQTAAQRYLIEPLSDDTNGDHAVIKYEDAVDGPTVCGVTNTSWFPDFPPRTGKSRSRQKYVELYLVADNSEIYKPLNTFIALTGLEIWTDQDKMVVSPSSGNTLDSFTTWRKNQQEAKRHDNAQLVSNVDFDGPTVGLAFVGTLCSEHSTGIIQDHNIRAVAVGATMTHEMGHNLGMSHDTSSCLCPDGSCIMAATLSYDIPEKFSKCSTENYNQFLNSRNPECMLNKPDFRKLIATPVCGNGFLETGEECDCGSVKDCTNPCCNATRCTLTAGSQCAAGDCCENCKCRKKRDDCDLPERCDGKSAECPEDVFAVNGLPCQTQTGYCYNGQCPQRDNQCIRIWGPNAVSGHPNCYEMNSKGVNYAYCTRTATSYVPCQKRDVLCGKLFCSGGKDKPESGSYVLASGGQCKVMVYDDPANDFGQVEAGTKCGVGMVCSQNKCVDLQMAYRASNCSAKCHGHGVCDHRNECWCEPGWLPPSCSDSDGSVQRSSGTGPPDVPYSTEVSEVGLDPDEHSLCLCRGCRPRDEDGGGCDGDAAGVDICCCCGRLPCEAQGERLGGVFYVHTARFIFIQLPPMTLKIGAVSKLFFRIFFCPECESTFELCFKIDCKMY</sequence>
<evidence type="ECO:0000256" key="4">
    <source>
        <dbReference type="ARBA" id="ARBA00022723"/>
    </source>
</evidence>
<dbReference type="GeneTree" id="ENSGT00940000156716"/>
<evidence type="ECO:0000259" key="14">
    <source>
        <dbReference type="PROSITE" id="PS50214"/>
    </source>
</evidence>
<gene>
    <name evidence="16" type="primary">ADAM28</name>
</gene>
<organism evidence="16 17">
    <name type="scientific">Denticeps clupeoides</name>
    <name type="common">denticle herring</name>
    <dbReference type="NCBI Taxonomy" id="299321"/>
    <lineage>
        <taxon>Eukaryota</taxon>
        <taxon>Metazoa</taxon>
        <taxon>Chordata</taxon>
        <taxon>Craniata</taxon>
        <taxon>Vertebrata</taxon>
        <taxon>Euteleostomi</taxon>
        <taxon>Actinopterygii</taxon>
        <taxon>Neopterygii</taxon>
        <taxon>Teleostei</taxon>
        <taxon>Clupei</taxon>
        <taxon>Clupeiformes</taxon>
        <taxon>Denticipitoidei</taxon>
        <taxon>Denticipitidae</taxon>
        <taxon>Denticeps</taxon>
    </lineage>
</organism>
<feature type="binding site" evidence="12">
    <location>
        <position position="322"/>
    </location>
    <ligand>
        <name>Zn(2+)</name>
        <dbReference type="ChEBI" id="CHEBI:29105"/>
        <note>catalytic</note>
    </ligand>
</feature>
<feature type="domain" description="Peptidase M12B" evidence="15">
    <location>
        <begin position="214"/>
        <end position="378"/>
    </location>
</feature>
<evidence type="ECO:0000256" key="7">
    <source>
        <dbReference type="ARBA" id="ARBA00022989"/>
    </source>
</evidence>
<evidence type="ECO:0000259" key="15">
    <source>
        <dbReference type="PROSITE" id="PS50215"/>
    </source>
</evidence>
<evidence type="ECO:0000313" key="17">
    <source>
        <dbReference type="Proteomes" id="UP000694580"/>
    </source>
</evidence>
<evidence type="ECO:0000256" key="5">
    <source>
        <dbReference type="ARBA" id="ARBA00022801"/>
    </source>
</evidence>
<dbReference type="PROSITE" id="PS01186">
    <property type="entry name" value="EGF_2"/>
    <property type="match status" value="1"/>
</dbReference>
<keyword evidence="3" id="KW-0812">Transmembrane</keyword>
<dbReference type="SMART" id="SM00608">
    <property type="entry name" value="ACR"/>
    <property type="match status" value="1"/>
</dbReference>
<dbReference type="SUPFAM" id="SSF57552">
    <property type="entry name" value="Blood coagulation inhibitor (disintegrin)"/>
    <property type="match status" value="1"/>
</dbReference>
<dbReference type="GO" id="GO:0004222">
    <property type="term" value="F:metalloendopeptidase activity"/>
    <property type="evidence" value="ECO:0007669"/>
    <property type="project" value="InterPro"/>
</dbReference>
<comment type="caution">
    <text evidence="11">Lacks conserved residue(s) required for the propagation of feature annotation.</text>
</comment>
<dbReference type="Pfam" id="PF01421">
    <property type="entry name" value="Reprolysin"/>
    <property type="match status" value="1"/>
</dbReference>
<feature type="domain" description="EGF-like" evidence="13">
    <location>
        <begin position="598"/>
        <end position="630"/>
    </location>
</feature>
<dbReference type="PROSITE" id="PS50026">
    <property type="entry name" value="EGF_3"/>
    <property type="match status" value="1"/>
</dbReference>
<dbReference type="InterPro" id="IPR001590">
    <property type="entry name" value="Peptidase_M12B"/>
</dbReference>
<evidence type="ECO:0000256" key="12">
    <source>
        <dbReference type="PROSITE-ProRule" id="PRU00276"/>
    </source>
</evidence>
<proteinExistence type="predicted"/>
<keyword evidence="7" id="KW-1133">Transmembrane helix</keyword>
<evidence type="ECO:0000256" key="9">
    <source>
        <dbReference type="ARBA" id="ARBA00023157"/>
    </source>
</evidence>
<name>A0AAY4DWR9_9TELE</name>
<dbReference type="GO" id="GO:0005886">
    <property type="term" value="C:plasma membrane"/>
    <property type="evidence" value="ECO:0007669"/>
    <property type="project" value="TreeGrafter"/>
</dbReference>
<dbReference type="InterPro" id="IPR006586">
    <property type="entry name" value="ADAM_Cys-rich"/>
</dbReference>
<evidence type="ECO:0000313" key="16">
    <source>
        <dbReference type="Ensembl" id="ENSDCDP00010049735.1"/>
    </source>
</evidence>
<dbReference type="Gene3D" id="4.10.70.10">
    <property type="entry name" value="Disintegrin domain"/>
    <property type="match status" value="1"/>
</dbReference>
<evidence type="ECO:0000256" key="2">
    <source>
        <dbReference type="ARBA" id="ARBA00004167"/>
    </source>
</evidence>
<dbReference type="SUPFAM" id="SSF55486">
    <property type="entry name" value="Metalloproteases ('zincins'), catalytic domain"/>
    <property type="match status" value="1"/>
</dbReference>
<feature type="binding site" evidence="12">
    <location>
        <position position="318"/>
    </location>
    <ligand>
        <name>Zn(2+)</name>
        <dbReference type="ChEBI" id="CHEBI:29105"/>
        <note>catalytic</note>
    </ligand>
</feature>
<reference evidence="16 17" key="1">
    <citation type="submission" date="2020-06" db="EMBL/GenBank/DDBJ databases">
        <authorList>
            <consortium name="Wellcome Sanger Institute Data Sharing"/>
        </authorList>
    </citation>
    <scope>NUCLEOTIDE SEQUENCE [LARGE SCALE GENOMIC DNA]</scope>
</reference>
<keyword evidence="4 12" id="KW-0479">Metal-binding</keyword>
<dbReference type="InterPro" id="IPR034027">
    <property type="entry name" value="Reprolysin_adamalysin"/>
</dbReference>
<dbReference type="PANTHER" id="PTHR11905">
    <property type="entry name" value="ADAM A DISINTEGRIN AND METALLOPROTEASE DOMAIN"/>
    <property type="match status" value="1"/>
</dbReference>
<dbReference type="InterPro" id="IPR024079">
    <property type="entry name" value="MetalloPept_cat_dom_sf"/>
</dbReference>
<feature type="active site" evidence="12">
    <location>
        <position position="319"/>
    </location>
</feature>
<evidence type="ECO:0000256" key="6">
    <source>
        <dbReference type="ARBA" id="ARBA00022833"/>
    </source>
</evidence>
<dbReference type="Proteomes" id="UP000694580">
    <property type="component" value="Chromosome 11"/>
</dbReference>
<accession>A0AAY4DWR9</accession>
<dbReference type="FunFam" id="3.40.390.10:FF:000002">
    <property type="entry name" value="Disintegrin and metalloproteinase domain-containing protein 22"/>
    <property type="match status" value="1"/>
</dbReference>
<comment type="subcellular location">
    <subcellularLocation>
        <location evidence="2">Membrane</location>
        <topology evidence="2">Single-pass membrane protein</topology>
    </subcellularLocation>
</comment>
<feature type="binding site" evidence="12">
    <location>
        <position position="328"/>
    </location>
    <ligand>
        <name>Zn(2+)</name>
        <dbReference type="ChEBI" id="CHEBI:29105"/>
        <note>catalytic</note>
    </ligand>
</feature>
<evidence type="ECO:0000256" key="1">
    <source>
        <dbReference type="ARBA" id="ARBA00001947"/>
    </source>
</evidence>
<evidence type="ECO:0000256" key="10">
    <source>
        <dbReference type="PROSITE-ProRule" id="PRU00068"/>
    </source>
</evidence>
<comment type="cofactor">
    <cofactor evidence="1">
        <name>Zn(2+)</name>
        <dbReference type="ChEBI" id="CHEBI:29105"/>
    </cofactor>
</comment>
<evidence type="ECO:0000259" key="13">
    <source>
        <dbReference type="PROSITE" id="PS50026"/>
    </source>
</evidence>
<dbReference type="PROSITE" id="PS50214">
    <property type="entry name" value="DISINTEGRIN_2"/>
    <property type="match status" value="1"/>
</dbReference>
<dbReference type="AlphaFoldDB" id="A0AAY4DWR9"/>
<feature type="disulfide bond" evidence="11">
    <location>
        <begin position="620"/>
        <end position="629"/>
    </location>
</feature>
<dbReference type="PANTHER" id="PTHR11905:SF32">
    <property type="entry name" value="DISINTEGRIN AND METALLOPROTEINASE DOMAIN-CONTAINING PROTEIN 28"/>
    <property type="match status" value="1"/>
</dbReference>
<dbReference type="InterPro" id="IPR002870">
    <property type="entry name" value="Peptidase_M12B_N"/>
</dbReference>
<dbReference type="Ensembl" id="ENSDCDT00010060145.1">
    <property type="protein sequence ID" value="ENSDCDP00010049735.1"/>
    <property type="gene ID" value="ENSDCDG00010029658.1"/>
</dbReference>
<dbReference type="InterPro" id="IPR036436">
    <property type="entry name" value="Disintegrin_dom_sf"/>
</dbReference>
<evidence type="ECO:0000256" key="8">
    <source>
        <dbReference type="ARBA" id="ARBA00023136"/>
    </source>
</evidence>
<keyword evidence="6 12" id="KW-0862">Zinc</keyword>
<keyword evidence="11" id="KW-0245">EGF-like domain</keyword>
<dbReference type="GO" id="GO:0006508">
    <property type="term" value="P:proteolysis"/>
    <property type="evidence" value="ECO:0007669"/>
    <property type="project" value="InterPro"/>
</dbReference>
<dbReference type="InterPro" id="IPR001762">
    <property type="entry name" value="Disintegrin_dom"/>
</dbReference>
<evidence type="ECO:0000256" key="3">
    <source>
        <dbReference type="ARBA" id="ARBA00022692"/>
    </source>
</evidence>